<dbReference type="SUPFAM" id="SSF53474">
    <property type="entry name" value="alpha/beta-Hydrolases"/>
    <property type="match status" value="1"/>
</dbReference>
<keyword evidence="1" id="KW-0732">Signal</keyword>
<dbReference type="Gene3D" id="3.40.50.1820">
    <property type="entry name" value="alpha/beta hydrolase"/>
    <property type="match status" value="1"/>
</dbReference>
<evidence type="ECO:0000256" key="3">
    <source>
        <dbReference type="SAM" id="MobiDB-lite"/>
    </source>
</evidence>
<sequence length="258" mass="27725">MKRGLVAALLLAGGCKQAKDTKSEGEAPVAAPRDENEGRLRSRPGRPTVEAPERGLRPLGLGGPRDGLLYVPTSYRADRPAPLVVVLHGSRSGARDGLEPWLTLADEAGLLLLAPESRGRTWDIVLLDGGYGPDVPFIDRALAHVFERYAVEPKRLALAGFSDGASFALSLGLTNGDLFTHVVAFSPGFVEPAAQHGRPGVFLSHGREDPVLPIEKCGRRIAPLMREAGYTVQYREFDGPHTVPPAIAREALTWFTAP</sequence>
<dbReference type="PANTHER" id="PTHR43037:SF5">
    <property type="entry name" value="FERULOYL ESTERASE"/>
    <property type="match status" value="1"/>
</dbReference>
<feature type="region of interest" description="Disordered" evidence="3">
    <location>
        <begin position="17"/>
        <end position="60"/>
    </location>
</feature>
<evidence type="ECO:0000256" key="1">
    <source>
        <dbReference type="ARBA" id="ARBA00022729"/>
    </source>
</evidence>
<protein>
    <submittedName>
        <fullName evidence="5">Alpha/beta hydrolase-fold protein</fullName>
    </submittedName>
</protein>
<evidence type="ECO:0000313" key="6">
    <source>
        <dbReference type="Proteomes" id="UP001207654"/>
    </source>
</evidence>
<dbReference type="PANTHER" id="PTHR43037">
    <property type="entry name" value="UNNAMED PRODUCT-RELATED"/>
    <property type="match status" value="1"/>
</dbReference>
<dbReference type="GO" id="GO:0016787">
    <property type="term" value="F:hydrolase activity"/>
    <property type="evidence" value="ECO:0007669"/>
    <property type="project" value="UniProtKB-KW"/>
</dbReference>
<dbReference type="Pfam" id="PF02230">
    <property type="entry name" value="Abhydrolase_2"/>
    <property type="match status" value="1"/>
</dbReference>
<dbReference type="InterPro" id="IPR003140">
    <property type="entry name" value="PLipase/COase/thioEstase"/>
</dbReference>
<dbReference type="EMBL" id="JAPNKA010000001">
    <property type="protein sequence ID" value="MCY1073001.1"/>
    <property type="molecule type" value="Genomic_DNA"/>
</dbReference>
<dbReference type="RefSeq" id="WP_267532021.1">
    <property type="nucleotide sequence ID" value="NZ_JAPNKA010000001.1"/>
</dbReference>
<dbReference type="PROSITE" id="PS51257">
    <property type="entry name" value="PROKAR_LIPOPROTEIN"/>
    <property type="match status" value="1"/>
</dbReference>
<keyword evidence="6" id="KW-1185">Reference proteome</keyword>
<evidence type="ECO:0000259" key="4">
    <source>
        <dbReference type="Pfam" id="PF02230"/>
    </source>
</evidence>
<accession>A0ABT3ZUL2</accession>
<comment type="caution">
    <text evidence="5">The sequence shown here is derived from an EMBL/GenBank/DDBJ whole genome shotgun (WGS) entry which is preliminary data.</text>
</comment>
<gene>
    <name evidence="5" type="ORF">OV287_00765</name>
</gene>
<organism evidence="5 6">
    <name type="scientific">Archangium lansingense</name>
    <dbReference type="NCBI Taxonomy" id="2995310"/>
    <lineage>
        <taxon>Bacteria</taxon>
        <taxon>Pseudomonadati</taxon>
        <taxon>Myxococcota</taxon>
        <taxon>Myxococcia</taxon>
        <taxon>Myxococcales</taxon>
        <taxon>Cystobacterineae</taxon>
        <taxon>Archangiaceae</taxon>
        <taxon>Archangium</taxon>
    </lineage>
</organism>
<evidence type="ECO:0000256" key="2">
    <source>
        <dbReference type="ARBA" id="ARBA00022801"/>
    </source>
</evidence>
<dbReference type="InterPro" id="IPR050955">
    <property type="entry name" value="Plant_Biomass_Hydrol_Est"/>
</dbReference>
<name>A0ABT3ZUL2_9BACT</name>
<dbReference type="InterPro" id="IPR029058">
    <property type="entry name" value="AB_hydrolase_fold"/>
</dbReference>
<evidence type="ECO:0000313" key="5">
    <source>
        <dbReference type="EMBL" id="MCY1073001.1"/>
    </source>
</evidence>
<dbReference type="Proteomes" id="UP001207654">
    <property type="component" value="Unassembled WGS sequence"/>
</dbReference>
<keyword evidence="2 5" id="KW-0378">Hydrolase</keyword>
<feature type="domain" description="Phospholipase/carboxylesterase/thioesterase" evidence="4">
    <location>
        <begin position="150"/>
        <end position="238"/>
    </location>
</feature>
<proteinExistence type="predicted"/>
<reference evidence="5 6" key="1">
    <citation type="submission" date="2022-11" db="EMBL/GenBank/DDBJ databases">
        <title>Minimal conservation of predation-associated metabolite biosynthetic gene clusters underscores biosynthetic potential of Myxococcota including descriptions for ten novel species: Archangium lansinium sp. nov., Myxococcus landrumus sp. nov., Nannocystis bai.</title>
        <authorList>
            <person name="Ahearne A."/>
            <person name="Stevens C."/>
            <person name="Phillips K."/>
        </authorList>
    </citation>
    <scope>NUCLEOTIDE SEQUENCE [LARGE SCALE GENOMIC DNA]</scope>
    <source>
        <strain evidence="5 6">MIWBW</strain>
    </source>
</reference>